<dbReference type="InterPro" id="IPR039564">
    <property type="entry name" value="Peptidase_C39-like"/>
</dbReference>
<dbReference type="RefSeq" id="WP_091974353.1">
    <property type="nucleotide sequence ID" value="NZ_FODF01000003.1"/>
</dbReference>
<feature type="domain" description="Peptidase C39-like" evidence="1">
    <location>
        <begin position="26"/>
        <end position="188"/>
    </location>
</feature>
<proteinExistence type="predicted"/>
<dbReference type="Proteomes" id="UP000199512">
    <property type="component" value="Unassembled WGS sequence"/>
</dbReference>
<accession>A0A1H8G0B1</accession>
<keyword evidence="3" id="KW-1185">Reference proteome</keyword>
<dbReference type="Gene3D" id="3.90.70.10">
    <property type="entry name" value="Cysteine proteinases"/>
    <property type="match status" value="1"/>
</dbReference>
<dbReference type="Pfam" id="PF13529">
    <property type="entry name" value="Peptidase_C39_2"/>
    <property type="match status" value="1"/>
</dbReference>
<reference evidence="2 3" key="1">
    <citation type="submission" date="2016-10" db="EMBL/GenBank/DDBJ databases">
        <authorList>
            <person name="de Groot N.N."/>
        </authorList>
    </citation>
    <scope>NUCLEOTIDE SEQUENCE [LARGE SCALE GENOMIC DNA]</scope>
    <source>
        <strain evidence="2 3">Calf135</strain>
    </source>
</reference>
<dbReference type="AlphaFoldDB" id="A0A1H8G0B1"/>
<organism evidence="2 3">
    <name type="scientific">Peptostreptococcus russellii</name>
    <dbReference type="NCBI Taxonomy" id="215200"/>
    <lineage>
        <taxon>Bacteria</taxon>
        <taxon>Bacillati</taxon>
        <taxon>Bacillota</taxon>
        <taxon>Clostridia</taxon>
        <taxon>Peptostreptococcales</taxon>
        <taxon>Peptostreptococcaceae</taxon>
        <taxon>Peptostreptococcus</taxon>
    </lineage>
</organism>
<protein>
    <submittedName>
        <fullName evidence="2">Uncharacterized protein YvpB</fullName>
    </submittedName>
</protein>
<dbReference type="PANTHER" id="PTHR37806:SF1">
    <property type="entry name" value="PEPTIDASE C39-LIKE DOMAIN-CONTAINING PROTEIN"/>
    <property type="match status" value="1"/>
</dbReference>
<dbReference type="OrthoDB" id="1164310at2"/>
<evidence type="ECO:0000313" key="2">
    <source>
        <dbReference type="EMBL" id="SEN37210.1"/>
    </source>
</evidence>
<gene>
    <name evidence="2" type="ORF">SAMN05216454_1032</name>
</gene>
<dbReference type="PANTHER" id="PTHR37806">
    <property type="entry name" value="LMO0724 PROTEIN"/>
    <property type="match status" value="1"/>
</dbReference>
<evidence type="ECO:0000259" key="1">
    <source>
        <dbReference type="Pfam" id="PF13529"/>
    </source>
</evidence>
<evidence type="ECO:0000313" key="3">
    <source>
        <dbReference type="Proteomes" id="UP000199512"/>
    </source>
</evidence>
<dbReference type="STRING" id="215200.SAMN05216454_1032"/>
<dbReference type="EMBL" id="FODF01000003">
    <property type="protein sequence ID" value="SEN37210.1"/>
    <property type="molecule type" value="Genomic_DNA"/>
</dbReference>
<sequence>MKKLLRNLLIIGIAVLAFYLIPIRELNVQEEFQNPSMPNGCEITALDMLMKYNGFDVSKEYLNDNYLNKTGFYNADPNTGYIGNPYSKSKGFYCYAPPIVECANKYFRDNNISKAAKDKTGMSVFGVLNQIIFRKQPVAVWYTVDDKKPEYGKATYTTPSGEKKPLYSNLHCVVVNGVGRGMVSILDPQKGQRAVNFIEFTKLYMQMGQRAVVI</sequence>
<name>A0A1H8G0B1_9FIRM</name>